<name>A0ABT8EJI5_9BURK</name>
<dbReference type="SUPFAM" id="SSF51126">
    <property type="entry name" value="Pectin lyase-like"/>
    <property type="match status" value="1"/>
</dbReference>
<dbReference type="InterPro" id="IPR050909">
    <property type="entry name" value="Bact_Autotransporter_VF"/>
</dbReference>
<dbReference type="SMART" id="SM00912">
    <property type="entry name" value="Haemagg_act"/>
    <property type="match status" value="1"/>
</dbReference>
<keyword evidence="7" id="KW-1185">Reference proteome</keyword>
<dbReference type="InterPro" id="IPR012334">
    <property type="entry name" value="Pectin_lyas_fold"/>
</dbReference>
<proteinExistence type="predicted"/>
<reference evidence="6" key="1">
    <citation type="submission" date="2021-11" db="EMBL/GenBank/DDBJ databases">
        <title>Draft genome sequence of Alcaligenes endophyticus type strain CCUG 75668T.</title>
        <authorList>
            <person name="Salva-Serra F."/>
            <person name="Duran R.E."/>
            <person name="Seeger M."/>
            <person name="Moore E.R.B."/>
            <person name="Jaen-Luchoro D."/>
        </authorList>
    </citation>
    <scope>NUCLEOTIDE SEQUENCE</scope>
    <source>
        <strain evidence="6">CCUG 75668</strain>
    </source>
</reference>
<feature type="domain" description="Filamentous haemagglutinin FhaB/tRNA nuclease CdiA-like TPS" evidence="5">
    <location>
        <begin position="139"/>
        <end position="244"/>
    </location>
</feature>
<evidence type="ECO:0000256" key="3">
    <source>
        <dbReference type="ARBA" id="ARBA00022729"/>
    </source>
</evidence>
<accession>A0ABT8EJI5</accession>
<feature type="signal peptide" evidence="4">
    <location>
        <begin position="1"/>
        <end position="38"/>
    </location>
</feature>
<dbReference type="Pfam" id="PF12545">
    <property type="entry name" value="DUF3739"/>
    <property type="match status" value="1"/>
</dbReference>
<comment type="caution">
    <text evidence="6">The sequence shown here is derived from an EMBL/GenBank/DDBJ whole genome shotgun (WGS) entry which is preliminary data.</text>
</comment>
<dbReference type="EMBL" id="JAJHNU010000002">
    <property type="protein sequence ID" value="MDN4121451.1"/>
    <property type="molecule type" value="Genomic_DNA"/>
</dbReference>
<dbReference type="PANTHER" id="PTHR12338:SF8">
    <property type="entry name" value="HEME_HEMOPEXIN-BINDING PROTEIN"/>
    <property type="match status" value="1"/>
</dbReference>
<dbReference type="InterPro" id="IPR011050">
    <property type="entry name" value="Pectin_lyase_fold/virulence"/>
</dbReference>
<keyword evidence="2" id="KW-0964">Secreted</keyword>
<evidence type="ECO:0000313" key="6">
    <source>
        <dbReference type="EMBL" id="MDN4121451.1"/>
    </source>
</evidence>
<evidence type="ECO:0000256" key="4">
    <source>
        <dbReference type="SAM" id="SignalP"/>
    </source>
</evidence>
<dbReference type="Pfam" id="PF05860">
    <property type="entry name" value="TPS"/>
    <property type="match status" value="1"/>
</dbReference>
<sequence length="4265" mass="449694">MRSPTAPALLLPSSKLALKPLACAIALLGLSLSHPSHAQLRGAWFTQSNAAQQHQNANNNHAIRAAQQAANMQQQQAAARAQLSHSLDNLNRTASAIAAQQAAQNAARLAAQQQASNVAEGLAQGGLEVAVGDKAQWLGAEAPVHTQQNGQHHVGIKQTESKAILNWNRFDVGRNTTVEFQQKNTDAVLNRVVGDQVAPSQIQGRIKGDGTVMVVNQNGVVFSGTSQVNVRNLVAAAVPGDIELEQQFLSRGIYSDANSPVFKKATGKITIEAGARLQTHSPDSATRGGGYVLIVAKEVENAGLISSPKGQALLAAGDSFVIRRGQGTEGNQHSTTKGNEVISQGLGHVDQKGLILAPLGDISLSGQKIDQRGVLASSTSVDSRGTIHMQAKGPHANITLHENAVTSILPDEDKAKALDGQRDSLLEPILSASSAWQTADSYRRDLSLVHIDSEGTIDFRTQSLTLATGGQIAIRAQQRSLVREGARLDVSGAVGVAVAMEANNLQVNVQGNELRDAYVNRDQGGLKSNDVWLDIRELIYVPAGVGGADTDRWYTAGGLLEVGGYLGTRALPVSHWLAQGGTVTFTGNELISEAGSLINLSGGTLDVQSGYLRQSWLLSQNGRIYNANRAPNDLFYSGIFKGYEVASKRWGHTRTFTSPLMAPAVRHESGYVLGRDAGTLVVSTRSAVLEGEVVGHTYEGLLQTLAPLHGRDGYQQSHRAQARGAALVVGSYSAYFSHATKTLKNVLGSNEQTAAQVVIQSSVETIASQLGLDAPLDPERLGTVWLDAEQLNSFDLGAFRIAARDSVRVESALSTRAGGEIHIFSPQTHVLADLRSAGGRIQLGNVQNQPNNGRSEEVALAPRSGKTAEIFVGANVSLDTRGTWTNLSLHQAWQSQLAYKHGGDIILASTGNVTLATGSTIDVSAGAVLTKEGALVGGKAGNVSVAADAENVSLPAQQGLLHWGAQVRAYGVTESGTLSLNHGGIINIGEGCTGNVLCLEPSLLQSGFSHYQLNGHAGLRIHENVDVDVLVPVLQLRSGVLEQTPSSTGLDTLLEVWTPPLYQGNAITSTVQQRRGASVSLLSDRNSVGGEIYLAPSSRLRVDPGQAIQVRGGGQVTLMGHIAAPGGRISIGDTRGAKGYTGVYNPQANALSVWIGEHAVLSVAGESYTAINRHGQRYGVIRAGGEIEIGGQFNWERGEYLELHERYMDRHLIIRPGALLDASGTQTTWDLPSGGATQVDSHGGTLVLASANSLYLDGRLQAMAGGHRAEGGTLAIALNGAYYYKHAASEAVVTTRVLNVMQEQAASPLADSLLAGQEHTSLQYGRAYLGVDRIQAGGFGSLSVFAQTQMADDVSLRLPFSLRLSSIPVLGEAVTAGKALHLEAPYIYLHNSRFRPLDGGDSFVLPFTQIAGVSQQWQAKDHHLSLNADLLDAQGIVDFRYFDRTVLDVKGDFRLLPNIDSSFGGTQVLAPHYFDIRAAQVYSVTGAQGAIIAGDYHAQFGGLRNPDAKLILRRATADLPSVPLAAFSNLSLSAPFIEQGGIVRAPLGVLSIRTSDFGPQVLRLLPDSISSVSADSVVLPYGGTADGIHYLYQGKPITPTPIGGAGGLPLYDRRLTLSAVEVDIQAGAVLDLRGGGEIFGAGFVSGRGGSIDVLLHPLADSNPRTGFSRSGNNVYAVVPGVQAPYSPIAGLGQSGIATVGQQLNIRHSLPGLEAGTYTLLPASFALLPGAFRVEIEAGPQRAVSSPVQTRTGSWVSAGHLSSIHTGRVEVLPHRVLITPANVVRKHSQYNEQSYADFLLADAARRGIARAMLPQDASMLDIRLGAGAGHNGRVGLSIKGDAMFEAAVGSTGFGGVLAISGAPEGLEVLTREQRPVLTAKSAAIYDSELRGLRPGRLVLGGLISGSYGEGYQQTSASSEHLLIRSGVTIAAPDILLLGSGSGAITVEQGATLSTLGQGAALQDIHQGFYISPFSTGLLAVTNGEVRVQAPEYANATKITLGACLSLCTGMTRVVSEGTIAVATNGALEIGDAVEYGTRHLSLSVATINLGTQEALQAAQKKDFLPPGMVLNQHVLGQLLRGNTALGTPALESLILTAGEAVNVFGSVLIDTRFRQDQAALQRLVLGAPAIYGYGASDDVATIMANEFIWAGSTAADPTTKVPGYAQFAPPGGAMTPHLGDGQFNVHASKIRFEPLPYSTGSLLVPAQRLMLGFSQFNLLADEFISATAKGSLHVYHHVGQYQTNKGWDYQGGHVMIQTPVVVGEGGAVFELRAGGTLKLLSNGQGHGQSQNLGASWSIEADTIELNTAFSLPSGYLSLKAEGDIRLGAQAQLDLAGRALSLLDVTRYSWGGDLELLSRNGNIEQMAGSLFNVSAQNHRAGTLSFIADSSHAGQVHLAGEFLAAATGFYDAGGTYVPYEAGAITIRAQRIENFQSLNQGLNRASLTGARRFQILSGDVHVGEELQARHIELVVDGGSLWVNGVLDASGVQVGSIHLAAQQDLHINALLDAHSSHWRRDSYGKIIDSPNRAVIELTSRQGEVFLHEHASFDLRAGTLAPHFNDGLARGTLTINVRRTGGGSERGALLGSGDGAHDVALQVQSTPIIRGAKTVNITAFRRYTDAPFAQIEDVNGNLPQVLSQSYFEGNNGLHADNQAFMQAVLSNSTLATRLKGLGTYQIRPGVEVSTATPNGDLLLQGDIDLSGYRYGPEANPARRGYGIPGVIWLRAGGNLSIYGSINDGFAPPPDSPDDNGWLLREGLYSKGVGQTAFGQDLLVPIEQLTLDAGTRFPEASVLNYDVPIQAVTLPAGVETPVAVTLSAPLTLPQGLVLTADIQLADGGQYVAGTVLTSEVILPVGTRLAAGFRLRTPTAVQSMIWPKGVPLAAEFITSVPLVLARGSLIPSNTLVRLPDRQAVSLRPVGQDGKQGKNWALAPMLGEKASSWDLALTAGSQLESSHIRSTNSARVGDLLLADAHQGLVAKASHRIEREGGGDLVLSEAGALDIIGDPAVAGMTQAEISDWLLANWGMDWEGVYGHLTLQETCSWSSTYCVNKPGEPRLTEDGALGLFDDLAVVGMTQTEIDQWMLNVWGLGWEGVFGNSTLEQVCSWSSNYCLVESAIEVDVFEHEYVYGTPLFSVLRTGTGDLSLSAARDVGMSSVYGVYTAGAQTSLGQADTLFNRPRALLNEFGELGLAGRDGGYDAALHAYQAWYPDQGGNVWVQAGRDIYGDNWGHGAQNGGEDPNVTAEKSGFSSASVGNWLWRQGIVDSAQVQDIVPSWWINFGTYANSKEGASGSGMTVDSGMTRLYGFSGFGTLGGGNLSLQAGRHMGVIRARGDALANRNETSGRSQGVVAVVASTGRVLGGELLFTGGGDLTLRMAGGFNPNVRATQQGDGLYGNSGRHYSYGGSLDNLDLNGVLVNLRGAVNVQAAHMGAISVAYGDGGGIRARNPFAIEGGLSMGGPRLVLGDATAWLETRGDLVLGNVNDPTRVSLPITHRYELIEDGQTQVKGGDSWFSLWSSATAVNLTSAGGNLTPLTANNSFYMGSDTIQELTHPSGSPNTSTLFVYPSVLKALAPKGNIMLASSVDTYIQRNDSLMLAPSSGSELELIAGQSILAAPNSHRISVSGADVQLPSPWMPAFTGSTQAGLFPVGNISPEGILSAKGGHSLFAFGPNIPLERSLKDQASAARFYAVGGDIVGLKTGGIVNMTDSEYNKRQRQLDSWVEAAMPVRLWAAQDILGPSAVLVHNTDNDISLLRSGRDMIYSQVQIYGPGSLILEAGRHFRQDDKASIHSLGGLVRGDTRPGADIALIAGAAHIDYQNLLKIYLDPKRQLSSGQGLDTQLDKVVQAYSGQLTLADWLAQEFSYTGSEEDAPLALQQAYLRSRSEAPQRDLAQDYRHESDLYLVNWLQRHHAYDGPTELATATFLALSPEQQGIYARQLFFAELKKSGREYNDMNGPRYGSYLRGRRAIAALTPQSYVHESGTNVTGEVILYGGAGLRTHFGGDIQILTPFGQQVLGIEGEAPPASAGIVTQGKGQIQLYSSGSILLGQSRIMSTFGGHIMAWSAQGDINAGRGTKTTIVYTPPRRVYDSVGNVSLAPTVPSTGAGIATLAPIAEVPAGDVDLIAPLGTIDAGEAGIRVSGNVNLAALHVVNADNIQVQGESKGMPIAVSVNVGALTSASSAASSAATAAQETLSRARDAARSNQPSQIQVQVLGFGAGPVSQGPEGQGRQQVARPVSQAVSLVGRGPLNPTQASMLTQDERRQLGL</sequence>
<evidence type="ECO:0000259" key="5">
    <source>
        <dbReference type="SMART" id="SM00912"/>
    </source>
</evidence>
<organism evidence="6 7">
    <name type="scientific">Alcaligenes endophyticus</name>
    <dbReference type="NCBI Taxonomy" id="1929088"/>
    <lineage>
        <taxon>Bacteria</taxon>
        <taxon>Pseudomonadati</taxon>
        <taxon>Pseudomonadota</taxon>
        <taxon>Betaproteobacteria</taxon>
        <taxon>Burkholderiales</taxon>
        <taxon>Alcaligenaceae</taxon>
        <taxon>Alcaligenes</taxon>
    </lineage>
</organism>
<evidence type="ECO:0000256" key="2">
    <source>
        <dbReference type="ARBA" id="ARBA00022525"/>
    </source>
</evidence>
<dbReference type="PANTHER" id="PTHR12338">
    <property type="entry name" value="AUTOTRANSPORTER"/>
    <property type="match status" value="1"/>
</dbReference>
<dbReference type="Gene3D" id="2.160.20.10">
    <property type="entry name" value="Single-stranded right-handed beta-helix, Pectin lyase-like"/>
    <property type="match status" value="1"/>
</dbReference>
<protein>
    <submittedName>
        <fullName evidence="6">Filamentous hemagglutinin family protein</fullName>
    </submittedName>
</protein>
<evidence type="ECO:0000256" key="1">
    <source>
        <dbReference type="ARBA" id="ARBA00004613"/>
    </source>
</evidence>
<gene>
    <name evidence="6" type="ORF">LMS43_09135</name>
</gene>
<dbReference type="Proteomes" id="UP001168613">
    <property type="component" value="Unassembled WGS sequence"/>
</dbReference>
<evidence type="ECO:0000313" key="7">
    <source>
        <dbReference type="Proteomes" id="UP001168613"/>
    </source>
</evidence>
<keyword evidence="3 4" id="KW-0732">Signal</keyword>
<dbReference type="InterPro" id="IPR008638">
    <property type="entry name" value="FhaB/CdiA-like_TPS"/>
</dbReference>
<dbReference type="NCBIfam" id="TIGR01901">
    <property type="entry name" value="adhes_NPXG"/>
    <property type="match status" value="1"/>
</dbReference>
<comment type="subcellular location">
    <subcellularLocation>
        <location evidence="1">Secreted</location>
    </subcellularLocation>
</comment>
<dbReference type="InterPro" id="IPR021026">
    <property type="entry name" value="Filamn_hemagglutn_DUF3739"/>
</dbReference>
<dbReference type="RefSeq" id="WP_266124128.1">
    <property type="nucleotide sequence ID" value="NZ_JAJHNU010000002.1"/>
</dbReference>
<feature type="chain" id="PRO_5046272916" evidence="4">
    <location>
        <begin position="39"/>
        <end position="4265"/>
    </location>
</feature>